<dbReference type="Pfam" id="PF13383">
    <property type="entry name" value="Methyltransf_22"/>
    <property type="match status" value="1"/>
</dbReference>
<dbReference type="Proteomes" id="UP000276133">
    <property type="component" value="Unassembled WGS sequence"/>
</dbReference>
<sequence length="278" mass="32611">MKMTKNSRSTIKKGFNSIKLRDFMRYECRQRLRIGGEERFTVNAPDPLYRIDGAWFVCMDNHILPKKNECNVLSFGINIDPSFDMEMNKNFDCHVHSFDPLIEADFFKSIRNVNPKLSNGYVLNINKKWKFYSIGISDKSYGSMSDIAKGSFLSLGDILRLTGLDGKIIDIFKIDIEGDEKKVFHTLDVDYACKYFKQFMFETHKNFKFKELAKFEKCFRMFHRDGRLFMKDFIDTPTGTLTEFQNPGGFLLEIKDFRNEINLAEYLFPSVFKLTHLN</sequence>
<dbReference type="GO" id="GO:0008168">
    <property type="term" value="F:methyltransferase activity"/>
    <property type="evidence" value="ECO:0007669"/>
    <property type="project" value="UniProtKB-KW"/>
</dbReference>
<dbReference type="GO" id="GO:0032259">
    <property type="term" value="P:methylation"/>
    <property type="evidence" value="ECO:0007669"/>
    <property type="project" value="UniProtKB-KW"/>
</dbReference>
<gene>
    <name evidence="2" type="ORF">BpHYR1_002172</name>
</gene>
<dbReference type="AlphaFoldDB" id="A0A3M7Q9R9"/>
<comment type="caution">
    <text evidence="2">The sequence shown here is derived from an EMBL/GenBank/DDBJ whole genome shotgun (WGS) entry which is preliminary data.</text>
</comment>
<dbReference type="InterPro" id="IPR026913">
    <property type="entry name" value="METTL24"/>
</dbReference>
<dbReference type="PANTHER" id="PTHR32026">
    <property type="entry name" value="METHYLTRANSFERASE-LIKE PROTEIN 24"/>
    <property type="match status" value="1"/>
</dbReference>
<proteinExistence type="predicted"/>
<feature type="domain" description="Methyltransferase" evidence="1">
    <location>
        <begin position="52"/>
        <end position="223"/>
    </location>
</feature>
<organism evidence="2 3">
    <name type="scientific">Brachionus plicatilis</name>
    <name type="common">Marine rotifer</name>
    <name type="synonym">Brachionus muelleri</name>
    <dbReference type="NCBI Taxonomy" id="10195"/>
    <lineage>
        <taxon>Eukaryota</taxon>
        <taxon>Metazoa</taxon>
        <taxon>Spiralia</taxon>
        <taxon>Gnathifera</taxon>
        <taxon>Rotifera</taxon>
        <taxon>Eurotatoria</taxon>
        <taxon>Monogononta</taxon>
        <taxon>Pseudotrocha</taxon>
        <taxon>Ploima</taxon>
        <taxon>Brachionidae</taxon>
        <taxon>Brachionus</taxon>
    </lineage>
</organism>
<dbReference type="OrthoDB" id="10006218at2759"/>
<reference evidence="2 3" key="1">
    <citation type="journal article" date="2018" name="Sci. Rep.">
        <title>Genomic signatures of local adaptation to the degree of environmental predictability in rotifers.</title>
        <authorList>
            <person name="Franch-Gras L."/>
            <person name="Hahn C."/>
            <person name="Garcia-Roger E.M."/>
            <person name="Carmona M.J."/>
            <person name="Serra M."/>
            <person name="Gomez A."/>
        </authorList>
    </citation>
    <scope>NUCLEOTIDE SEQUENCE [LARGE SCALE GENOMIC DNA]</scope>
    <source>
        <strain evidence="2">HYR1</strain>
    </source>
</reference>
<dbReference type="InterPro" id="IPR025714">
    <property type="entry name" value="Methyltranfer_dom"/>
</dbReference>
<name>A0A3M7Q9R9_BRAPC</name>
<accession>A0A3M7Q9R9</accession>
<dbReference type="PANTHER" id="PTHR32026:SF10">
    <property type="entry name" value="METHYLTRANSFERASE-LIKE PROTEIN 24-RELATED"/>
    <property type="match status" value="1"/>
</dbReference>
<evidence type="ECO:0000259" key="1">
    <source>
        <dbReference type="Pfam" id="PF13383"/>
    </source>
</evidence>
<evidence type="ECO:0000313" key="3">
    <source>
        <dbReference type="Proteomes" id="UP000276133"/>
    </source>
</evidence>
<keyword evidence="3" id="KW-1185">Reference proteome</keyword>
<protein>
    <submittedName>
        <fullName evidence="2">Methyltransferase 24</fullName>
    </submittedName>
</protein>
<keyword evidence="2" id="KW-0808">Transferase</keyword>
<dbReference type="EMBL" id="REGN01006892">
    <property type="protein sequence ID" value="RNA07952.1"/>
    <property type="molecule type" value="Genomic_DNA"/>
</dbReference>
<evidence type="ECO:0000313" key="2">
    <source>
        <dbReference type="EMBL" id="RNA07952.1"/>
    </source>
</evidence>
<keyword evidence="2" id="KW-0489">Methyltransferase</keyword>